<accession>A0A3D8TV33</accession>
<comment type="caution">
    <text evidence="9">The sequence shown here is derived from an EMBL/GenBank/DDBJ whole genome shotgun (WGS) entry which is preliminary data.</text>
</comment>
<dbReference type="PANTHER" id="PTHR43570:SF16">
    <property type="entry name" value="ALDEHYDE DEHYDROGENASE TYPE III, ISOFORM Q"/>
    <property type="match status" value="1"/>
</dbReference>
<dbReference type="InterPro" id="IPR012394">
    <property type="entry name" value="Aldehyde_DH_NAD(P)"/>
</dbReference>
<evidence type="ECO:0000256" key="2">
    <source>
        <dbReference type="ARBA" id="ARBA00023002"/>
    </source>
</evidence>
<keyword evidence="10" id="KW-1185">Reference proteome</keyword>
<sequence>MEYAEIVPRQKSYFAGNTTKTLAHRLETLRLLEGLLRENEGLFLDALEADLGKSADEAFMTEIGIVYEEIQFMKRHLKQWMKAKKVKTAMTHLGSKGWTILEPYGAVLVIAPWNYPFQLALTPLIGAIASGNTVVLKPSELAPKTADALFQVLSQFREEIIAVVLGDAFLTTQLVRQPFDYCFFTGSSRVGKLVMQEAAKQLMPVTLELGGKSPLIVTKDADLKLAAKRVAFGKWINAGQTCIAPDYAFAQEDVYQEFKDELAQAIRELYGEKPLENEKYGRIVNRAHFDRLIGYAADAQKDEETLKIAPFLLEKPDLDSAVMQEEIFGPILPLYPYRNLEEVLDFIKMRPKPLALYLFTKNRDLERKVLFETSSGSVCINDTLMQISTPYLPFGGVGASGMGSYHGYQSFRTFSHQKSVLRQPNWLDFSFRYPQSKWRGKILRLLFK</sequence>
<dbReference type="Proteomes" id="UP000257055">
    <property type="component" value="Unassembled WGS sequence"/>
</dbReference>
<dbReference type="Gene3D" id="3.40.309.10">
    <property type="entry name" value="Aldehyde Dehydrogenase, Chain A, domain 2"/>
    <property type="match status" value="1"/>
</dbReference>
<dbReference type="PIRSF" id="PIRSF036492">
    <property type="entry name" value="ALDH"/>
    <property type="match status" value="1"/>
</dbReference>
<dbReference type="InterPro" id="IPR016162">
    <property type="entry name" value="Ald_DH_N"/>
</dbReference>
<protein>
    <recommendedName>
        <fullName evidence="4">Aldehyde dehydrogenase</fullName>
    </recommendedName>
</protein>
<dbReference type="FunFam" id="3.40.309.10:FF:000003">
    <property type="entry name" value="Aldehyde dehydrogenase"/>
    <property type="match status" value="1"/>
</dbReference>
<dbReference type="InterPro" id="IPR016163">
    <property type="entry name" value="Ald_DH_C"/>
</dbReference>
<keyword evidence="3" id="KW-0520">NAD</keyword>
<feature type="active site" evidence="5 6">
    <location>
        <position position="208"/>
    </location>
</feature>
<name>A0A3D8TV33_9LIST</name>
<dbReference type="RefSeq" id="WP_115752550.1">
    <property type="nucleotide sequence ID" value="NZ_LARY01000001.1"/>
</dbReference>
<dbReference type="GO" id="GO:0006081">
    <property type="term" value="P:aldehyde metabolic process"/>
    <property type="evidence" value="ECO:0007669"/>
    <property type="project" value="InterPro"/>
</dbReference>
<evidence type="ECO:0000256" key="6">
    <source>
        <dbReference type="PROSITE-ProRule" id="PRU10007"/>
    </source>
</evidence>
<dbReference type="Pfam" id="PF00171">
    <property type="entry name" value="Aldedh"/>
    <property type="match status" value="1"/>
</dbReference>
<dbReference type="PANTHER" id="PTHR43570">
    <property type="entry name" value="ALDEHYDE DEHYDROGENASE"/>
    <property type="match status" value="1"/>
</dbReference>
<dbReference type="InterPro" id="IPR016161">
    <property type="entry name" value="Ald_DH/histidinol_DH"/>
</dbReference>
<comment type="similarity">
    <text evidence="1 4 7">Belongs to the aldehyde dehydrogenase family.</text>
</comment>
<gene>
    <name evidence="9" type="ORF">UR08_04990</name>
</gene>
<evidence type="ECO:0000256" key="5">
    <source>
        <dbReference type="PIRSR" id="PIRSR036492-1"/>
    </source>
</evidence>
<evidence type="ECO:0000256" key="4">
    <source>
        <dbReference type="PIRNR" id="PIRNR036492"/>
    </source>
</evidence>
<organism evidence="9 10">
    <name type="scientific">Listeria kieliensis</name>
    <dbReference type="NCBI Taxonomy" id="1621700"/>
    <lineage>
        <taxon>Bacteria</taxon>
        <taxon>Bacillati</taxon>
        <taxon>Bacillota</taxon>
        <taxon>Bacilli</taxon>
        <taxon>Bacillales</taxon>
        <taxon>Listeriaceae</taxon>
        <taxon>Listeria</taxon>
    </lineage>
</organism>
<evidence type="ECO:0000313" key="9">
    <source>
        <dbReference type="EMBL" id="RDX02861.1"/>
    </source>
</evidence>
<evidence type="ECO:0000256" key="1">
    <source>
        <dbReference type="ARBA" id="ARBA00009986"/>
    </source>
</evidence>
<evidence type="ECO:0000256" key="7">
    <source>
        <dbReference type="RuleBase" id="RU003345"/>
    </source>
</evidence>
<feature type="active site" evidence="5">
    <location>
        <position position="242"/>
    </location>
</feature>
<evidence type="ECO:0000259" key="8">
    <source>
        <dbReference type="Pfam" id="PF00171"/>
    </source>
</evidence>
<dbReference type="EMBL" id="LARY01000001">
    <property type="protein sequence ID" value="RDX02861.1"/>
    <property type="molecule type" value="Genomic_DNA"/>
</dbReference>
<dbReference type="SUPFAM" id="SSF53720">
    <property type="entry name" value="ALDH-like"/>
    <property type="match status" value="1"/>
</dbReference>
<evidence type="ECO:0000256" key="3">
    <source>
        <dbReference type="ARBA" id="ARBA00023027"/>
    </source>
</evidence>
<dbReference type="Gene3D" id="3.40.605.10">
    <property type="entry name" value="Aldehyde Dehydrogenase, Chain A, domain 1"/>
    <property type="match status" value="1"/>
</dbReference>
<reference evidence="10" key="1">
    <citation type="submission" date="2015-04" db="EMBL/GenBank/DDBJ databases">
        <authorList>
            <person name="Schardt J."/>
            <person name="Mueller-Herbst S."/>
            <person name="Scherer S."/>
            <person name="Huptas C."/>
        </authorList>
    </citation>
    <scope>NUCLEOTIDE SEQUENCE [LARGE SCALE GENOMIC DNA]</scope>
    <source>
        <strain evidence="10">Kiel-L1</strain>
    </source>
</reference>
<feature type="domain" description="Aldehyde dehydrogenase" evidence="8">
    <location>
        <begin position="13"/>
        <end position="420"/>
    </location>
</feature>
<proteinExistence type="inferred from homology"/>
<dbReference type="AlphaFoldDB" id="A0A3D8TV33"/>
<dbReference type="GO" id="GO:0004029">
    <property type="term" value="F:aldehyde dehydrogenase (NAD+) activity"/>
    <property type="evidence" value="ECO:0007669"/>
    <property type="project" value="TreeGrafter"/>
</dbReference>
<dbReference type="PROSITE" id="PS00687">
    <property type="entry name" value="ALDEHYDE_DEHYDR_GLU"/>
    <property type="match status" value="1"/>
</dbReference>
<dbReference type="GO" id="GO:0005737">
    <property type="term" value="C:cytoplasm"/>
    <property type="evidence" value="ECO:0007669"/>
    <property type="project" value="TreeGrafter"/>
</dbReference>
<keyword evidence="2 4" id="KW-0560">Oxidoreductase</keyword>
<dbReference type="FunFam" id="3.40.605.10:FF:000004">
    <property type="entry name" value="Aldehyde dehydrogenase"/>
    <property type="match status" value="1"/>
</dbReference>
<dbReference type="InterPro" id="IPR029510">
    <property type="entry name" value="Ald_DH_CS_GLU"/>
</dbReference>
<dbReference type="InterPro" id="IPR015590">
    <property type="entry name" value="Aldehyde_DH_dom"/>
</dbReference>
<evidence type="ECO:0000313" key="10">
    <source>
        <dbReference type="Proteomes" id="UP000257055"/>
    </source>
</evidence>